<dbReference type="AlphaFoldDB" id="A0A6H5G8A5"/>
<protein>
    <submittedName>
        <fullName evidence="2">Uncharacterized protein</fullName>
    </submittedName>
</protein>
<feature type="compositionally biased region" description="Low complexity" evidence="1">
    <location>
        <begin position="68"/>
        <end position="84"/>
    </location>
</feature>
<name>A0A6H5G8A5_9HEMI</name>
<dbReference type="EMBL" id="CADCXU010008210">
    <property type="protein sequence ID" value="CAA9999098.1"/>
    <property type="molecule type" value="Genomic_DNA"/>
</dbReference>
<gene>
    <name evidence="2" type="ORF">NTEN_LOCUS5381</name>
</gene>
<sequence length="129" mass="14725">MLVPRQSVQARLVLQVAQAAALVQVALTEMRRPKRRDRRRLRRRRRSNVRSARSGSRTRISSSARPCRTTSSASRVRGRASSGRAQDRSTTIAKTRLFPKPSIRFFPSPIISAPHVCDIFFKAKKNTRR</sequence>
<feature type="non-terminal residue" evidence="2">
    <location>
        <position position="129"/>
    </location>
</feature>
<feature type="region of interest" description="Disordered" evidence="1">
    <location>
        <begin position="28"/>
        <end position="95"/>
    </location>
</feature>
<keyword evidence="3" id="KW-1185">Reference proteome</keyword>
<evidence type="ECO:0000256" key="1">
    <source>
        <dbReference type="SAM" id="MobiDB-lite"/>
    </source>
</evidence>
<evidence type="ECO:0000313" key="2">
    <source>
        <dbReference type="EMBL" id="CAA9999098.1"/>
    </source>
</evidence>
<reference evidence="2 3" key="1">
    <citation type="submission" date="2020-02" db="EMBL/GenBank/DDBJ databases">
        <authorList>
            <person name="Ferguson B K."/>
        </authorList>
    </citation>
    <scope>NUCLEOTIDE SEQUENCE [LARGE SCALE GENOMIC DNA]</scope>
</reference>
<evidence type="ECO:0000313" key="3">
    <source>
        <dbReference type="Proteomes" id="UP000479000"/>
    </source>
</evidence>
<accession>A0A6H5G8A5</accession>
<proteinExistence type="predicted"/>
<organism evidence="2 3">
    <name type="scientific">Nesidiocoris tenuis</name>
    <dbReference type="NCBI Taxonomy" id="355587"/>
    <lineage>
        <taxon>Eukaryota</taxon>
        <taxon>Metazoa</taxon>
        <taxon>Ecdysozoa</taxon>
        <taxon>Arthropoda</taxon>
        <taxon>Hexapoda</taxon>
        <taxon>Insecta</taxon>
        <taxon>Pterygota</taxon>
        <taxon>Neoptera</taxon>
        <taxon>Paraneoptera</taxon>
        <taxon>Hemiptera</taxon>
        <taxon>Heteroptera</taxon>
        <taxon>Panheteroptera</taxon>
        <taxon>Cimicomorpha</taxon>
        <taxon>Miridae</taxon>
        <taxon>Dicyphina</taxon>
        <taxon>Nesidiocoris</taxon>
    </lineage>
</organism>
<feature type="compositionally biased region" description="Basic residues" evidence="1">
    <location>
        <begin position="32"/>
        <end position="48"/>
    </location>
</feature>
<dbReference type="Proteomes" id="UP000479000">
    <property type="component" value="Unassembled WGS sequence"/>
</dbReference>